<dbReference type="GO" id="GO:0008237">
    <property type="term" value="F:metallopeptidase activity"/>
    <property type="evidence" value="ECO:0007669"/>
    <property type="project" value="UniProtKB-KW"/>
</dbReference>
<dbReference type="SUPFAM" id="SSF101821">
    <property type="entry name" value="Aminopeptidase/glucanase lid domain"/>
    <property type="match status" value="1"/>
</dbReference>
<dbReference type="PRINTS" id="PR00932">
    <property type="entry name" value="AMINO1PTASE"/>
</dbReference>
<dbReference type="EMBL" id="AP019822">
    <property type="protein sequence ID" value="BBM36924.1"/>
    <property type="molecule type" value="Genomic_DNA"/>
</dbReference>
<accession>A0A510JCI5</accession>
<evidence type="ECO:0000256" key="1">
    <source>
        <dbReference type="ARBA" id="ARBA00001947"/>
    </source>
</evidence>
<dbReference type="AlphaFoldDB" id="A0A510JCI5"/>
<sequence>MGTSENLLLFVNQYSVRKMIQTNKKIEKIQKRFEDMEVKSFAREVVEFIDDSPSTYHVVKNCSDVLEENGFERLNPKEKWELKKGGRYYLKRSNSTVIAFTLGENIDLKKGFKIFGSHTDSPGFRIKPQPEIVTENLIRLNTEVYGGPILSTWFDRPLSIAGRVVVRSDNLFSPKTIGMKIEEPLMTIPNLAIHQNREVNNGVKIDRQTDTLPVIGLINNEFEKENYLLKLILDRTNVKKEDVLDFDLFVYSIEKGTLLGANEEFISAPKLDNLVSVYAGLLGLIEAEDIHDQINVFVGFDNEEIGSATKQGADSNYLLNTLERIVCSLGYGRSEFLQMLSCSFMLSADGAHAAHPAHMEKTDPTSRGKINEGISVKISANQKYTSDGFSIAVLKQIIENTDIKIQPFVNQSNERGGSTIGPISSTHLDIDAIDLGVPMLAMHSVRELCGVYDVFYLKELAKEFFNKN</sequence>
<comment type="cofactor">
    <cofactor evidence="1 10">
        <name>Zn(2+)</name>
        <dbReference type="ChEBI" id="CHEBI:29105"/>
    </cofactor>
</comment>
<evidence type="ECO:0000256" key="9">
    <source>
        <dbReference type="RuleBase" id="RU004386"/>
    </source>
</evidence>
<comment type="similarity">
    <text evidence="2 9">Belongs to the peptidase M18 family.</text>
</comment>
<name>A0A510JCI5_9FUSO</name>
<evidence type="ECO:0000256" key="8">
    <source>
        <dbReference type="ARBA" id="ARBA00023049"/>
    </source>
</evidence>
<evidence type="ECO:0000256" key="6">
    <source>
        <dbReference type="ARBA" id="ARBA00022801"/>
    </source>
</evidence>
<dbReference type="SUPFAM" id="SSF53187">
    <property type="entry name" value="Zn-dependent exopeptidases"/>
    <property type="match status" value="1"/>
</dbReference>
<keyword evidence="4 9" id="KW-0645">Protease</keyword>
<dbReference type="STRING" id="714315.GCA_000516535_01876"/>
<keyword evidence="7 9" id="KW-0862">Zinc</keyword>
<dbReference type="EC" id="3.4.11.-" evidence="10"/>
<dbReference type="KEGG" id="lgo:JCM16774_1870"/>
<evidence type="ECO:0000256" key="4">
    <source>
        <dbReference type="ARBA" id="ARBA00022670"/>
    </source>
</evidence>
<dbReference type="PANTHER" id="PTHR28570:SF3">
    <property type="entry name" value="ASPARTYL AMINOPEPTIDASE"/>
    <property type="match status" value="1"/>
</dbReference>
<protein>
    <recommendedName>
        <fullName evidence="10">M18 family aminopeptidase</fullName>
        <ecNumber evidence="10">3.4.11.-</ecNumber>
    </recommendedName>
</protein>
<evidence type="ECO:0000256" key="5">
    <source>
        <dbReference type="ARBA" id="ARBA00022723"/>
    </source>
</evidence>
<dbReference type="CDD" id="cd05658">
    <property type="entry name" value="M18_DAP"/>
    <property type="match status" value="1"/>
</dbReference>
<keyword evidence="3 9" id="KW-0031">Aminopeptidase</keyword>
<dbReference type="PANTHER" id="PTHR28570">
    <property type="entry name" value="ASPARTYL AMINOPEPTIDASE"/>
    <property type="match status" value="1"/>
</dbReference>
<keyword evidence="5 9" id="KW-0479">Metal-binding</keyword>
<dbReference type="Gene3D" id="2.30.250.10">
    <property type="entry name" value="Aminopeptidase i, Domain 2"/>
    <property type="match status" value="1"/>
</dbReference>
<reference evidence="11 12" key="1">
    <citation type="submission" date="2019-07" db="EMBL/GenBank/DDBJ databases">
        <title>Complete Genome Sequence of Leptotrichia goodfellowii Strain JCM 16774.</title>
        <authorList>
            <person name="Watanabe S."/>
            <person name="Cui L."/>
        </authorList>
    </citation>
    <scope>NUCLEOTIDE SEQUENCE [LARGE SCALE GENOMIC DNA]</scope>
    <source>
        <strain evidence="11 12">JCM16774</strain>
    </source>
</reference>
<dbReference type="InterPro" id="IPR001948">
    <property type="entry name" value="Peptidase_M18"/>
</dbReference>
<dbReference type="GO" id="GO:0004177">
    <property type="term" value="F:aminopeptidase activity"/>
    <property type="evidence" value="ECO:0007669"/>
    <property type="project" value="UniProtKB-KW"/>
</dbReference>
<evidence type="ECO:0000313" key="12">
    <source>
        <dbReference type="Proteomes" id="UP000321606"/>
    </source>
</evidence>
<keyword evidence="6 9" id="KW-0378">Hydrolase</keyword>
<proteinExistence type="inferred from homology"/>
<organism evidence="11 12">
    <name type="scientific">Pseudoleptotrichia goodfellowii</name>
    <dbReference type="NCBI Taxonomy" id="157692"/>
    <lineage>
        <taxon>Bacteria</taxon>
        <taxon>Fusobacteriati</taxon>
        <taxon>Fusobacteriota</taxon>
        <taxon>Fusobacteriia</taxon>
        <taxon>Fusobacteriales</taxon>
        <taxon>Leptotrichiaceae</taxon>
        <taxon>Pseudoleptotrichia</taxon>
    </lineage>
</organism>
<dbReference type="Proteomes" id="UP000321606">
    <property type="component" value="Chromosome"/>
</dbReference>
<evidence type="ECO:0000256" key="10">
    <source>
        <dbReference type="RuleBase" id="RU004387"/>
    </source>
</evidence>
<dbReference type="InterPro" id="IPR023358">
    <property type="entry name" value="Peptidase_M18_dom2"/>
</dbReference>
<dbReference type="NCBIfam" id="NF002759">
    <property type="entry name" value="PRK02813.1"/>
    <property type="match status" value="1"/>
</dbReference>
<evidence type="ECO:0000313" key="11">
    <source>
        <dbReference type="EMBL" id="BBM36924.1"/>
    </source>
</evidence>
<evidence type="ECO:0000256" key="2">
    <source>
        <dbReference type="ARBA" id="ARBA00008290"/>
    </source>
</evidence>
<dbReference type="Pfam" id="PF02127">
    <property type="entry name" value="Peptidase_M18"/>
    <property type="match status" value="1"/>
</dbReference>
<dbReference type="GO" id="GO:0006508">
    <property type="term" value="P:proteolysis"/>
    <property type="evidence" value="ECO:0007669"/>
    <property type="project" value="UniProtKB-KW"/>
</dbReference>
<gene>
    <name evidence="11" type="ORF">JCM16774_1870</name>
</gene>
<evidence type="ECO:0000256" key="3">
    <source>
        <dbReference type="ARBA" id="ARBA00022438"/>
    </source>
</evidence>
<dbReference type="GO" id="GO:0005737">
    <property type="term" value="C:cytoplasm"/>
    <property type="evidence" value="ECO:0007669"/>
    <property type="project" value="UniProtKB-ARBA"/>
</dbReference>
<dbReference type="Gene3D" id="3.40.630.10">
    <property type="entry name" value="Zn peptidases"/>
    <property type="match status" value="1"/>
</dbReference>
<dbReference type="GO" id="GO:0008270">
    <property type="term" value="F:zinc ion binding"/>
    <property type="evidence" value="ECO:0007669"/>
    <property type="project" value="InterPro"/>
</dbReference>
<keyword evidence="8 9" id="KW-0482">Metalloprotease</keyword>
<evidence type="ECO:0000256" key="7">
    <source>
        <dbReference type="ARBA" id="ARBA00022833"/>
    </source>
</evidence>